<dbReference type="Proteomes" id="UP000321947">
    <property type="component" value="Unassembled WGS sequence"/>
</dbReference>
<sequence>MAENMWLREEEILGLAKREVEVVPCAELSLNLVVGLTTPETMKFKGFISEQDLMIMVDSIVTHNFISPISGATKTINDGNHVLWCGYGL</sequence>
<dbReference type="EMBL" id="SSTD01018043">
    <property type="protein sequence ID" value="TYJ98417.1"/>
    <property type="molecule type" value="Genomic_DNA"/>
</dbReference>
<gene>
    <name evidence="1" type="ORF">E5676_scaffold350G00140</name>
</gene>
<reference evidence="1 2" key="1">
    <citation type="submission" date="2019-08" db="EMBL/GenBank/DDBJ databases">
        <title>Draft genome sequences of two oriental melons (Cucumis melo L. var makuwa).</title>
        <authorList>
            <person name="Kwon S.-Y."/>
        </authorList>
    </citation>
    <scope>NUCLEOTIDE SEQUENCE [LARGE SCALE GENOMIC DNA]</scope>
    <source>
        <strain evidence="2">cv. Chang Bougi</strain>
        <tissue evidence="1">Leaf</tissue>
    </source>
</reference>
<evidence type="ECO:0000313" key="2">
    <source>
        <dbReference type="Proteomes" id="UP000321947"/>
    </source>
</evidence>
<dbReference type="AlphaFoldDB" id="A0A5D3BH18"/>
<organism evidence="1 2">
    <name type="scientific">Cucumis melo var. makuwa</name>
    <name type="common">Oriental melon</name>
    <dbReference type="NCBI Taxonomy" id="1194695"/>
    <lineage>
        <taxon>Eukaryota</taxon>
        <taxon>Viridiplantae</taxon>
        <taxon>Streptophyta</taxon>
        <taxon>Embryophyta</taxon>
        <taxon>Tracheophyta</taxon>
        <taxon>Spermatophyta</taxon>
        <taxon>Magnoliopsida</taxon>
        <taxon>eudicotyledons</taxon>
        <taxon>Gunneridae</taxon>
        <taxon>Pentapetalae</taxon>
        <taxon>rosids</taxon>
        <taxon>fabids</taxon>
        <taxon>Cucurbitales</taxon>
        <taxon>Cucurbitaceae</taxon>
        <taxon>Benincaseae</taxon>
        <taxon>Cucumis</taxon>
    </lineage>
</organism>
<protein>
    <submittedName>
        <fullName evidence="1">Gypsy/ty3 element polyprotein</fullName>
    </submittedName>
</protein>
<name>A0A5D3BH18_CUCMM</name>
<accession>A0A5D3BH18</accession>
<evidence type="ECO:0000313" key="1">
    <source>
        <dbReference type="EMBL" id="TYJ98417.1"/>
    </source>
</evidence>
<comment type="caution">
    <text evidence="1">The sequence shown here is derived from an EMBL/GenBank/DDBJ whole genome shotgun (WGS) entry which is preliminary data.</text>
</comment>
<proteinExistence type="predicted"/>